<keyword evidence="12" id="KW-0472">Membrane</keyword>
<evidence type="ECO:0000256" key="3">
    <source>
        <dbReference type="ARBA" id="ARBA00022516"/>
    </source>
</evidence>
<protein>
    <submittedName>
        <fullName evidence="14">Uncharacterized protein</fullName>
    </submittedName>
</protein>
<evidence type="ECO:0000256" key="6">
    <source>
        <dbReference type="ARBA" id="ARBA00022824"/>
    </source>
</evidence>
<dbReference type="Gene3D" id="3.30.530.20">
    <property type="match status" value="1"/>
</dbReference>
<keyword evidence="6" id="KW-0256">Endoplasmic reticulum</keyword>
<evidence type="ECO:0000256" key="4">
    <source>
        <dbReference type="ARBA" id="ARBA00022692"/>
    </source>
</evidence>
<evidence type="ECO:0000256" key="13">
    <source>
        <dbReference type="ARBA" id="ARBA00023160"/>
    </source>
</evidence>
<dbReference type="InterPro" id="IPR023393">
    <property type="entry name" value="START-like_dom_sf"/>
</dbReference>
<evidence type="ECO:0000256" key="11">
    <source>
        <dbReference type="ARBA" id="ARBA00023098"/>
    </source>
</evidence>
<dbReference type="GO" id="GO:0006633">
    <property type="term" value="P:fatty acid biosynthetic process"/>
    <property type="evidence" value="ECO:0007669"/>
    <property type="project" value="UniProtKB-KW"/>
</dbReference>
<evidence type="ECO:0000256" key="9">
    <source>
        <dbReference type="ARBA" id="ARBA00022989"/>
    </source>
</evidence>
<keyword evidence="8" id="KW-0862">Zinc</keyword>
<comment type="cofactor">
    <cofactor evidence="1">
        <name>Zn(2+)</name>
        <dbReference type="ChEBI" id="CHEBI:29105"/>
    </cofactor>
</comment>
<evidence type="ECO:0000256" key="8">
    <source>
        <dbReference type="ARBA" id="ARBA00022833"/>
    </source>
</evidence>
<dbReference type="InterPro" id="IPR014430">
    <property type="entry name" value="Scs7"/>
</dbReference>
<name>A0A433WFW8_9BACT</name>
<evidence type="ECO:0000256" key="12">
    <source>
        <dbReference type="ARBA" id="ARBA00023136"/>
    </source>
</evidence>
<reference evidence="14" key="1">
    <citation type="submission" date="2020-05" db="EMBL/GenBank/DDBJ databases">
        <title>Chitinophaga laudate sp. nov., isolated from a tropical peat swamp.</title>
        <authorList>
            <person name="Goh C.B.S."/>
            <person name="Lee M.S."/>
            <person name="Parimannan S."/>
            <person name="Pasbakhsh P."/>
            <person name="Yule C.M."/>
            <person name="Rajandas H."/>
            <person name="Loke S."/>
            <person name="Croft L."/>
            <person name="Tan J.B.L."/>
        </authorList>
    </citation>
    <scope>NUCLEOTIDE SEQUENCE</scope>
    <source>
        <strain evidence="14">Mgbs1</strain>
    </source>
</reference>
<evidence type="ECO:0000256" key="10">
    <source>
        <dbReference type="ARBA" id="ARBA00023002"/>
    </source>
</evidence>
<comment type="caution">
    <text evidence="14">The sequence shown here is derived from an EMBL/GenBank/DDBJ whole genome shotgun (WGS) entry which is preliminary data.</text>
</comment>
<keyword evidence="13" id="KW-0275">Fatty acid biosynthesis</keyword>
<evidence type="ECO:0000313" key="15">
    <source>
        <dbReference type="Proteomes" id="UP000281028"/>
    </source>
</evidence>
<dbReference type="Proteomes" id="UP000281028">
    <property type="component" value="Unassembled WGS sequence"/>
</dbReference>
<keyword evidence="5" id="KW-0479">Metal-binding</keyword>
<keyword evidence="4" id="KW-0812">Transmembrane</keyword>
<evidence type="ECO:0000256" key="5">
    <source>
        <dbReference type="ARBA" id="ARBA00022723"/>
    </source>
</evidence>
<keyword evidence="9" id="KW-1133">Transmembrane helix</keyword>
<dbReference type="SUPFAM" id="SSF55961">
    <property type="entry name" value="Bet v1-like"/>
    <property type="match status" value="1"/>
</dbReference>
<dbReference type="Pfam" id="PF04116">
    <property type="entry name" value="FA_hydroxylase"/>
    <property type="match status" value="1"/>
</dbReference>
<dbReference type="EMBL" id="RIAR02000001">
    <property type="protein sequence ID" value="NSL86131.1"/>
    <property type="molecule type" value="Genomic_DNA"/>
</dbReference>
<keyword evidence="7" id="KW-0276">Fatty acid metabolism</keyword>
<keyword evidence="10" id="KW-0560">Oxidoreductase</keyword>
<keyword evidence="15" id="KW-1185">Reference proteome</keyword>
<dbReference type="GO" id="GO:0080132">
    <property type="term" value="F:fatty acid 2-hydroxylase activity"/>
    <property type="evidence" value="ECO:0007669"/>
    <property type="project" value="InterPro"/>
</dbReference>
<sequence>MKFEKVHNKGQATLFRSKYLEALTKTHPAVIFGMYLPVIGYMLYYSYAGLHYSLLRIILTYLAALFSWTLFEYAAHRYIFHWVSGHPVAKRMVYTLHGNHHEYPRDRQRLFMPPVPSVIIASFLFAVFYLLSGKNALMFFPGFISGYLIYGSMHYAIHAWAPPFRWLKPLWRNHHLHHYKNDDLGFGVSSTLWDRVFRTMFSVAVLLLLTQLPASAHQLSDGSYKLVKQEKNIALYERWIAASGMESVREVKAVFTVKSDVRSVTQLLRSQEQGTNWNAHVKMYRVLLSSDSNQWTTYLKYKIPWPFGDQDCCLLYRFNPHTAGERHGEITFESTSSSLFPVTADVSRITGTRGRWLMEDTGGSMKITYTITTNRSKVPRWVSDPIVRNNLFSTMDDFRSILEKQR</sequence>
<dbReference type="InterPro" id="IPR006694">
    <property type="entry name" value="Fatty_acid_hydroxylase"/>
</dbReference>
<evidence type="ECO:0000256" key="2">
    <source>
        <dbReference type="ARBA" id="ARBA00004477"/>
    </source>
</evidence>
<dbReference type="GO" id="GO:0016020">
    <property type="term" value="C:membrane"/>
    <property type="evidence" value="ECO:0007669"/>
    <property type="project" value="InterPro"/>
</dbReference>
<dbReference type="AlphaFoldDB" id="A0A433WFW8"/>
<evidence type="ECO:0000256" key="1">
    <source>
        <dbReference type="ARBA" id="ARBA00001947"/>
    </source>
</evidence>
<evidence type="ECO:0000313" key="14">
    <source>
        <dbReference type="EMBL" id="NSL86131.1"/>
    </source>
</evidence>
<accession>A0A433WFW8</accession>
<dbReference type="GO" id="GO:0005506">
    <property type="term" value="F:iron ion binding"/>
    <property type="evidence" value="ECO:0007669"/>
    <property type="project" value="InterPro"/>
</dbReference>
<dbReference type="PANTHER" id="PTHR12863:SF1">
    <property type="entry name" value="FATTY ACID 2-HYDROXYLASE"/>
    <property type="match status" value="1"/>
</dbReference>
<evidence type="ECO:0000256" key="7">
    <source>
        <dbReference type="ARBA" id="ARBA00022832"/>
    </source>
</evidence>
<gene>
    <name evidence="14" type="ORF">ECE50_004760</name>
</gene>
<keyword evidence="11" id="KW-0443">Lipid metabolism</keyword>
<comment type="subcellular location">
    <subcellularLocation>
        <location evidence="2">Endoplasmic reticulum membrane</location>
        <topology evidence="2">Multi-pass membrane protein</topology>
    </subcellularLocation>
</comment>
<proteinExistence type="predicted"/>
<keyword evidence="3" id="KW-0444">Lipid biosynthesis</keyword>
<dbReference type="PANTHER" id="PTHR12863">
    <property type="entry name" value="FATTY ACID HYDROXYLASE"/>
    <property type="match status" value="1"/>
</dbReference>
<dbReference type="OrthoDB" id="625683at2"/>
<organism evidence="14 15">
    <name type="scientific">Chitinophaga solisilvae</name>
    <dbReference type="NCBI Taxonomy" id="1233460"/>
    <lineage>
        <taxon>Bacteria</taxon>
        <taxon>Pseudomonadati</taxon>
        <taxon>Bacteroidota</taxon>
        <taxon>Chitinophagia</taxon>
        <taxon>Chitinophagales</taxon>
        <taxon>Chitinophagaceae</taxon>
        <taxon>Chitinophaga</taxon>
    </lineage>
</organism>